<dbReference type="PANTHER" id="PTHR46637:SF1">
    <property type="entry name" value="BLL5188 PROTEIN"/>
    <property type="match status" value="1"/>
</dbReference>
<dbReference type="Pfam" id="PF13340">
    <property type="entry name" value="DUF4096"/>
    <property type="match status" value="1"/>
</dbReference>
<evidence type="ECO:0000259" key="2">
    <source>
        <dbReference type="Pfam" id="PF13340"/>
    </source>
</evidence>
<dbReference type="AlphaFoldDB" id="A0A919F369"/>
<reference evidence="4" key="1">
    <citation type="journal article" date="2019" name="Int. J. Syst. Evol. Microbiol.">
        <title>The Global Catalogue of Microorganisms (GCM) 10K type strain sequencing project: providing services to taxonomists for standard genome sequencing and annotation.</title>
        <authorList>
            <consortium name="The Broad Institute Genomics Platform"/>
            <consortium name="The Broad Institute Genome Sequencing Center for Infectious Disease"/>
            <person name="Wu L."/>
            <person name="Ma J."/>
        </authorList>
    </citation>
    <scope>NUCLEOTIDE SEQUENCE [LARGE SCALE GENOMIC DNA]</scope>
    <source>
        <strain evidence="4">JCM 4253</strain>
    </source>
</reference>
<gene>
    <name evidence="3" type="ORF">GCM10018980_71270</name>
</gene>
<sequence>MWWAFACGGSLRALPNTGAPVARDGMLCAAVFSPEEYDAVLVRRSRSGPLPGTRLRAGLAPIDGALPWEYLPQDLGLGSGMTCWRRLRDWNEAGVWQRLHKVLLAELNAASRMDWSRCVVDSSHVKAKKGAAHGPVAGRPGPGRLQAPPDHRRARHPAHSPADRRQPH</sequence>
<comment type="caution">
    <text evidence="3">The sequence shown here is derived from an EMBL/GenBank/DDBJ whole genome shotgun (WGS) entry which is preliminary data.</text>
</comment>
<dbReference type="InterPro" id="IPR052909">
    <property type="entry name" value="Transposase_6_like"/>
</dbReference>
<keyword evidence="4" id="KW-1185">Reference proteome</keyword>
<dbReference type="Proteomes" id="UP000619355">
    <property type="component" value="Unassembled WGS sequence"/>
</dbReference>
<accession>A0A919F369</accession>
<feature type="region of interest" description="Disordered" evidence="1">
    <location>
        <begin position="124"/>
        <end position="168"/>
    </location>
</feature>
<protein>
    <recommendedName>
        <fullName evidence="2">Insertion element IS402-like domain-containing protein</fullName>
    </recommendedName>
</protein>
<proteinExistence type="predicted"/>
<name>A0A919F369_9ACTN</name>
<dbReference type="PANTHER" id="PTHR46637">
    <property type="entry name" value="TIS1421-TRANSPOSASE PROTEIN A"/>
    <property type="match status" value="1"/>
</dbReference>
<dbReference type="EMBL" id="BNBF01000035">
    <property type="protein sequence ID" value="GHG74404.1"/>
    <property type="molecule type" value="Genomic_DNA"/>
</dbReference>
<evidence type="ECO:0000256" key="1">
    <source>
        <dbReference type="SAM" id="MobiDB-lite"/>
    </source>
</evidence>
<evidence type="ECO:0000313" key="3">
    <source>
        <dbReference type="EMBL" id="GHG74404.1"/>
    </source>
</evidence>
<organism evidence="3 4">
    <name type="scientific">Streptomyces capoamus</name>
    <dbReference type="NCBI Taxonomy" id="68183"/>
    <lineage>
        <taxon>Bacteria</taxon>
        <taxon>Bacillati</taxon>
        <taxon>Actinomycetota</taxon>
        <taxon>Actinomycetes</taxon>
        <taxon>Kitasatosporales</taxon>
        <taxon>Streptomycetaceae</taxon>
        <taxon>Streptomyces</taxon>
    </lineage>
</organism>
<dbReference type="InterPro" id="IPR025161">
    <property type="entry name" value="IS402-like_dom"/>
</dbReference>
<evidence type="ECO:0000313" key="4">
    <source>
        <dbReference type="Proteomes" id="UP000619355"/>
    </source>
</evidence>
<feature type="domain" description="Insertion element IS402-like" evidence="2">
    <location>
        <begin position="66"/>
        <end position="100"/>
    </location>
</feature>